<dbReference type="eggNOG" id="arCOG11476">
    <property type="taxonomic scope" value="Archaea"/>
</dbReference>
<gene>
    <name evidence="1" type="ORF">C485_11518</name>
</gene>
<dbReference type="RefSeq" id="WP_007109576.1">
    <property type="nucleotide sequence ID" value="NZ_AOIK01000029.1"/>
</dbReference>
<dbReference type="Proteomes" id="UP000011511">
    <property type="component" value="Unassembled WGS sequence"/>
</dbReference>
<dbReference type="Gene3D" id="2.20.28.30">
    <property type="entry name" value="RNA polymerase ii, chain L"/>
    <property type="match status" value="1"/>
</dbReference>
<proteinExistence type="predicted"/>
<reference evidence="1 2" key="1">
    <citation type="journal article" date="2014" name="PLoS Genet.">
        <title>Phylogenetically driven sequencing of extremely halophilic archaea reveals strategies for static and dynamic osmo-response.</title>
        <authorList>
            <person name="Becker E.A."/>
            <person name="Seitzer P.M."/>
            <person name="Tritt A."/>
            <person name="Larsen D."/>
            <person name="Krusor M."/>
            <person name="Yao A.I."/>
            <person name="Wu D."/>
            <person name="Madern D."/>
            <person name="Eisen J.A."/>
            <person name="Darling A.E."/>
            <person name="Facciotti M.T."/>
        </authorList>
    </citation>
    <scope>NUCLEOTIDE SEQUENCE [LARGE SCALE GENOMIC DNA]</scope>
    <source>
        <strain evidence="1 2">JCM 12890</strain>
    </source>
</reference>
<comment type="caution">
    <text evidence="1">The sequence shown here is derived from an EMBL/GenBank/DDBJ whole genome shotgun (WGS) entry which is preliminary data.</text>
</comment>
<protein>
    <recommendedName>
        <fullName evidence="3">Small CPxCG-related zinc finger protein</fullName>
    </recommendedName>
</protein>
<evidence type="ECO:0008006" key="3">
    <source>
        <dbReference type="Google" id="ProtNLM"/>
    </source>
</evidence>
<dbReference type="AlphaFoldDB" id="L9ZJR1"/>
<evidence type="ECO:0000313" key="1">
    <source>
        <dbReference type="EMBL" id="ELY85827.1"/>
    </source>
</evidence>
<sequence>MPVWLECDRCGATRTIPERTTDPETGGTQCPECGANAYTVRRTGLAWHPEM</sequence>
<name>L9ZJR1_NATA2</name>
<evidence type="ECO:0000313" key="2">
    <source>
        <dbReference type="Proteomes" id="UP000011511"/>
    </source>
</evidence>
<dbReference type="PATRIC" id="fig|1227494.3.peg.2307"/>
<organism evidence="1 2">
    <name type="scientific">Natrinema altunense (strain JCM 12890 / CGMCC 1.3731 / AJ2)</name>
    <dbReference type="NCBI Taxonomy" id="1227494"/>
    <lineage>
        <taxon>Archaea</taxon>
        <taxon>Methanobacteriati</taxon>
        <taxon>Methanobacteriota</taxon>
        <taxon>Stenosarchaea group</taxon>
        <taxon>Halobacteria</taxon>
        <taxon>Halobacteriales</taxon>
        <taxon>Natrialbaceae</taxon>
        <taxon>Natrinema</taxon>
    </lineage>
</organism>
<dbReference type="EMBL" id="AOIK01000029">
    <property type="protein sequence ID" value="ELY85827.1"/>
    <property type="molecule type" value="Genomic_DNA"/>
</dbReference>
<accession>L9ZJR1</accession>
<keyword evidence="2" id="KW-1185">Reference proteome</keyword>